<reference evidence="2" key="2">
    <citation type="submission" date="2020-10" db="UniProtKB">
        <authorList>
            <consortium name="WormBaseParasite"/>
        </authorList>
    </citation>
    <scope>IDENTIFICATION</scope>
</reference>
<dbReference type="AlphaFoldDB" id="A0A7E4ZQH3"/>
<evidence type="ECO:0000313" key="2">
    <source>
        <dbReference type="WBParaSite" id="Pan_g11361.t1"/>
    </source>
</evidence>
<dbReference type="Proteomes" id="UP000492821">
    <property type="component" value="Unassembled WGS sequence"/>
</dbReference>
<protein>
    <submittedName>
        <fullName evidence="2">Uncharacterized protein</fullName>
    </submittedName>
</protein>
<proteinExistence type="predicted"/>
<sequence length="77" mass="8608">MSTSSDASLRMAVIRNVDVSDGFVGHHHHGWSSSSLLFVMIVVMERRRAPAFQPQARVPGELAGLFSLHDYQHPSEY</sequence>
<keyword evidence="1" id="KW-1185">Reference proteome</keyword>
<dbReference type="WBParaSite" id="Pan_g11361.t1">
    <property type="protein sequence ID" value="Pan_g11361.t1"/>
    <property type="gene ID" value="Pan_g11361"/>
</dbReference>
<reference evidence="1" key="1">
    <citation type="journal article" date="2013" name="Genetics">
        <title>The draft genome and transcriptome of Panagrellus redivivus are shaped by the harsh demands of a free-living lifestyle.</title>
        <authorList>
            <person name="Srinivasan J."/>
            <person name="Dillman A.R."/>
            <person name="Macchietto M.G."/>
            <person name="Heikkinen L."/>
            <person name="Lakso M."/>
            <person name="Fracchia K.M."/>
            <person name="Antoshechkin I."/>
            <person name="Mortazavi A."/>
            <person name="Wong G."/>
            <person name="Sternberg P.W."/>
        </authorList>
    </citation>
    <scope>NUCLEOTIDE SEQUENCE [LARGE SCALE GENOMIC DNA]</scope>
    <source>
        <strain evidence="1">MT8872</strain>
    </source>
</reference>
<evidence type="ECO:0000313" key="1">
    <source>
        <dbReference type="Proteomes" id="UP000492821"/>
    </source>
</evidence>
<organism evidence="1 2">
    <name type="scientific">Panagrellus redivivus</name>
    <name type="common">Microworm</name>
    <dbReference type="NCBI Taxonomy" id="6233"/>
    <lineage>
        <taxon>Eukaryota</taxon>
        <taxon>Metazoa</taxon>
        <taxon>Ecdysozoa</taxon>
        <taxon>Nematoda</taxon>
        <taxon>Chromadorea</taxon>
        <taxon>Rhabditida</taxon>
        <taxon>Tylenchina</taxon>
        <taxon>Panagrolaimomorpha</taxon>
        <taxon>Panagrolaimoidea</taxon>
        <taxon>Panagrolaimidae</taxon>
        <taxon>Panagrellus</taxon>
    </lineage>
</organism>
<accession>A0A7E4ZQH3</accession>
<name>A0A7E4ZQH3_PANRE</name>